<dbReference type="EC" id="3.6.3.-" evidence="9"/>
<dbReference type="PANTHER" id="PTHR42781">
    <property type="entry name" value="SPERMIDINE/PUTRESCINE IMPORT ATP-BINDING PROTEIN POTA"/>
    <property type="match status" value="1"/>
</dbReference>
<dbReference type="InterPro" id="IPR027417">
    <property type="entry name" value="P-loop_NTPase"/>
</dbReference>
<dbReference type="Pfam" id="PF00005">
    <property type="entry name" value="ABC_tran"/>
    <property type="match status" value="1"/>
</dbReference>
<dbReference type="OrthoDB" id="9802264at2"/>
<organism evidence="9 10">
    <name type="scientific">Palleronia marisminoris</name>
    <dbReference type="NCBI Taxonomy" id="315423"/>
    <lineage>
        <taxon>Bacteria</taxon>
        <taxon>Pseudomonadati</taxon>
        <taxon>Pseudomonadota</taxon>
        <taxon>Alphaproteobacteria</taxon>
        <taxon>Rhodobacterales</taxon>
        <taxon>Roseobacteraceae</taxon>
        <taxon>Palleronia</taxon>
    </lineage>
</organism>
<dbReference type="PROSITE" id="PS50893">
    <property type="entry name" value="ABC_TRANSPORTER_2"/>
    <property type="match status" value="1"/>
</dbReference>
<keyword evidence="10" id="KW-1185">Reference proteome</keyword>
<keyword evidence="5 9" id="KW-0067">ATP-binding</keyword>
<keyword evidence="6" id="KW-1278">Translocase</keyword>
<evidence type="ECO:0000256" key="5">
    <source>
        <dbReference type="ARBA" id="ARBA00022840"/>
    </source>
</evidence>
<dbReference type="RefSeq" id="WP_085855335.1">
    <property type="nucleotide sequence ID" value="NZ_FOPF01000014.1"/>
</dbReference>
<name>A0A1Y5TPZ5_9RHOB</name>
<dbReference type="InterPro" id="IPR017871">
    <property type="entry name" value="ABC_transporter-like_CS"/>
</dbReference>
<feature type="domain" description="ABC transporter" evidence="8">
    <location>
        <begin position="2"/>
        <end position="230"/>
    </location>
</feature>
<dbReference type="STRING" id="315423.SAMN04488020_11451"/>
<evidence type="ECO:0000256" key="3">
    <source>
        <dbReference type="ARBA" id="ARBA00022519"/>
    </source>
</evidence>
<protein>
    <submittedName>
        <fullName evidence="9">Thiamine import ATP-binding protein ThiQ</fullName>
        <ecNumber evidence="9">3.6.3.-</ecNumber>
    </submittedName>
</protein>
<evidence type="ECO:0000256" key="4">
    <source>
        <dbReference type="ARBA" id="ARBA00022741"/>
    </source>
</evidence>
<dbReference type="GO" id="GO:0005524">
    <property type="term" value="F:ATP binding"/>
    <property type="evidence" value="ECO:0007669"/>
    <property type="project" value="UniProtKB-KW"/>
</dbReference>
<evidence type="ECO:0000313" key="10">
    <source>
        <dbReference type="Proteomes" id="UP000193870"/>
    </source>
</evidence>
<keyword evidence="4" id="KW-0547">Nucleotide-binding</keyword>
<sequence length="231" mass="24694">MLTLEGLVIRQGEFVLRADLVVPAGAQVAVMGPSGAGKSTLLSVIGGFFDADEGRILWEGERIDTFAPGKRPVATIFQDNNLFPHMSAAENVALGIRPSGRLSRDERERVDEALVAVGLDGFEDRKPGSLSGGQQSRVAFARALLQERPLLLLDEPFAALGPAMRGEMQALVGDLARERGRTMLMVTHDPGDARRIGGETILVADGRAAAPMATDELLRDPPPALRDYLGS</sequence>
<keyword evidence="7" id="KW-0472">Membrane</keyword>
<dbReference type="SUPFAM" id="SSF52540">
    <property type="entry name" value="P-loop containing nucleoside triphosphate hydrolases"/>
    <property type="match status" value="1"/>
</dbReference>
<evidence type="ECO:0000259" key="8">
    <source>
        <dbReference type="PROSITE" id="PS50893"/>
    </source>
</evidence>
<evidence type="ECO:0000313" key="9">
    <source>
        <dbReference type="EMBL" id="SLN67263.1"/>
    </source>
</evidence>
<dbReference type="EMBL" id="FWFV01000013">
    <property type="protein sequence ID" value="SLN67263.1"/>
    <property type="molecule type" value="Genomic_DNA"/>
</dbReference>
<dbReference type="PANTHER" id="PTHR42781:SF1">
    <property type="entry name" value="THIAMINE IMPORT ATP-BINDING PROTEIN THIQ"/>
    <property type="match status" value="1"/>
</dbReference>
<gene>
    <name evidence="9" type="primary">thiQ</name>
    <name evidence="9" type="ORF">PAM7066_03373</name>
</gene>
<keyword evidence="2" id="KW-1003">Cell membrane</keyword>
<evidence type="ECO:0000256" key="7">
    <source>
        <dbReference type="ARBA" id="ARBA00023136"/>
    </source>
</evidence>
<evidence type="ECO:0000256" key="1">
    <source>
        <dbReference type="ARBA" id="ARBA00022448"/>
    </source>
</evidence>
<dbReference type="GO" id="GO:0016887">
    <property type="term" value="F:ATP hydrolysis activity"/>
    <property type="evidence" value="ECO:0007669"/>
    <property type="project" value="InterPro"/>
</dbReference>
<dbReference type="InterPro" id="IPR003593">
    <property type="entry name" value="AAA+_ATPase"/>
</dbReference>
<dbReference type="Proteomes" id="UP000193870">
    <property type="component" value="Unassembled WGS sequence"/>
</dbReference>
<evidence type="ECO:0000256" key="6">
    <source>
        <dbReference type="ARBA" id="ARBA00022967"/>
    </source>
</evidence>
<dbReference type="SMART" id="SM00382">
    <property type="entry name" value="AAA"/>
    <property type="match status" value="1"/>
</dbReference>
<proteinExistence type="predicted"/>
<dbReference type="PROSITE" id="PS00211">
    <property type="entry name" value="ABC_TRANSPORTER_1"/>
    <property type="match status" value="1"/>
</dbReference>
<dbReference type="AlphaFoldDB" id="A0A1Y5TPZ5"/>
<keyword evidence="1" id="KW-0813">Transport</keyword>
<dbReference type="InterPro" id="IPR050093">
    <property type="entry name" value="ABC_SmlMolc_Importer"/>
</dbReference>
<accession>A0A1Y5TPZ5</accession>
<keyword evidence="3" id="KW-0997">Cell inner membrane</keyword>
<reference evidence="9 10" key="1">
    <citation type="submission" date="2017-03" db="EMBL/GenBank/DDBJ databases">
        <authorList>
            <person name="Afonso C.L."/>
            <person name="Miller P.J."/>
            <person name="Scott M.A."/>
            <person name="Spackman E."/>
            <person name="Goraichik I."/>
            <person name="Dimitrov K.M."/>
            <person name="Suarez D.L."/>
            <person name="Swayne D.E."/>
        </authorList>
    </citation>
    <scope>NUCLEOTIDE SEQUENCE [LARGE SCALE GENOMIC DNA]</scope>
    <source>
        <strain evidence="9 10">CECT 7066</strain>
    </source>
</reference>
<evidence type="ECO:0000256" key="2">
    <source>
        <dbReference type="ARBA" id="ARBA00022475"/>
    </source>
</evidence>
<keyword evidence="9" id="KW-0378">Hydrolase</keyword>
<dbReference type="InterPro" id="IPR003439">
    <property type="entry name" value="ABC_transporter-like_ATP-bd"/>
</dbReference>
<dbReference type="Gene3D" id="3.40.50.300">
    <property type="entry name" value="P-loop containing nucleotide triphosphate hydrolases"/>
    <property type="match status" value="1"/>
</dbReference>